<evidence type="ECO:0000256" key="3">
    <source>
        <dbReference type="ARBA" id="ARBA00022618"/>
    </source>
</evidence>
<feature type="binding site" evidence="10">
    <location>
        <begin position="111"/>
        <end position="117"/>
    </location>
    <ligand>
        <name>ATP</name>
        <dbReference type="ChEBI" id="CHEBI:30616"/>
    </ligand>
</feature>
<protein>
    <recommendedName>
        <fullName evidence="10 11">UDP-N-acetylmuramoyl-tripeptide--D-alanyl-D-alanine ligase</fullName>
        <ecNumber evidence="10 11">6.3.2.10</ecNumber>
    </recommendedName>
    <alternativeName>
        <fullName evidence="10">D-alanyl-D-alanine-adding enzyme</fullName>
    </alternativeName>
</protein>
<dbReference type="GO" id="GO:0071555">
    <property type="term" value="P:cell wall organization"/>
    <property type="evidence" value="ECO:0007669"/>
    <property type="project" value="UniProtKB-KW"/>
</dbReference>
<dbReference type="Gene3D" id="3.90.190.20">
    <property type="entry name" value="Mur ligase, C-terminal domain"/>
    <property type="match status" value="1"/>
</dbReference>
<comment type="subcellular location">
    <subcellularLocation>
        <location evidence="10 11">Cytoplasm</location>
    </subcellularLocation>
</comment>
<dbReference type="NCBIfam" id="TIGR01143">
    <property type="entry name" value="murF"/>
    <property type="match status" value="1"/>
</dbReference>
<dbReference type="PANTHER" id="PTHR43024:SF1">
    <property type="entry name" value="UDP-N-ACETYLMURAMOYL-TRIPEPTIDE--D-ALANYL-D-ALANINE LIGASE"/>
    <property type="match status" value="1"/>
</dbReference>
<evidence type="ECO:0000256" key="7">
    <source>
        <dbReference type="ARBA" id="ARBA00022984"/>
    </source>
</evidence>
<dbReference type="InterPro" id="IPR051046">
    <property type="entry name" value="MurCDEF_CellWall_CoF430Synth"/>
</dbReference>
<dbReference type="GO" id="GO:0005737">
    <property type="term" value="C:cytoplasm"/>
    <property type="evidence" value="ECO:0007669"/>
    <property type="project" value="UniProtKB-SubCell"/>
</dbReference>
<feature type="domain" description="Mur ligase central" evidence="14">
    <location>
        <begin position="109"/>
        <end position="298"/>
    </location>
</feature>
<dbReference type="SUPFAM" id="SSF63418">
    <property type="entry name" value="MurE/MurF N-terminal domain"/>
    <property type="match status" value="1"/>
</dbReference>
<dbReference type="InterPro" id="IPR036615">
    <property type="entry name" value="Mur_ligase_C_dom_sf"/>
</dbReference>
<gene>
    <name evidence="10" type="primary">murF</name>
    <name evidence="15" type="ORF">FB461_1130</name>
</gene>
<dbReference type="HAMAP" id="MF_02019">
    <property type="entry name" value="MurF"/>
    <property type="match status" value="1"/>
</dbReference>
<dbReference type="Gene3D" id="3.40.1190.10">
    <property type="entry name" value="Mur-like, catalytic domain"/>
    <property type="match status" value="1"/>
</dbReference>
<feature type="domain" description="Mur ligase C-terminal" evidence="13">
    <location>
        <begin position="321"/>
        <end position="448"/>
    </location>
</feature>
<dbReference type="InterPro" id="IPR035911">
    <property type="entry name" value="MurE/MurF_N"/>
</dbReference>
<comment type="similarity">
    <text evidence="10">Belongs to the MurCDEF family. MurF subfamily.</text>
</comment>
<evidence type="ECO:0000313" key="15">
    <source>
        <dbReference type="EMBL" id="TQL64621.1"/>
    </source>
</evidence>
<dbReference type="OrthoDB" id="9800958at2"/>
<keyword evidence="5 10" id="KW-0067">ATP-binding</keyword>
<dbReference type="Pfam" id="PF01225">
    <property type="entry name" value="Mur_ligase"/>
    <property type="match status" value="1"/>
</dbReference>
<evidence type="ECO:0000256" key="1">
    <source>
        <dbReference type="ARBA" id="ARBA00022490"/>
    </source>
</evidence>
<dbReference type="GO" id="GO:0005524">
    <property type="term" value="F:ATP binding"/>
    <property type="evidence" value="ECO:0007669"/>
    <property type="project" value="UniProtKB-UniRule"/>
</dbReference>
<dbReference type="EMBL" id="VFOS01000001">
    <property type="protein sequence ID" value="TQL64621.1"/>
    <property type="molecule type" value="Genomic_DNA"/>
</dbReference>
<dbReference type="Pfam" id="PF08245">
    <property type="entry name" value="Mur_ligase_M"/>
    <property type="match status" value="1"/>
</dbReference>
<dbReference type="SUPFAM" id="SSF53244">
    <property type="entry name" value="MurD-like peptide ligases, peptide-binding domain"/>
    <property type="match status" value="1"/>
</dbReference>
<comment type="function">
    <text evidence="10 11">Involved in cell wall formation. Catalyzes the final step in the synthesis of UDP-N-acetylmuramoyl-pentapeptide, the precursor of murein.</text>
</comment>
<dbReference type="GO" id="GO:0009252">
    <property type="term" value="P:peptidoglycan biosynthetic process"/>
    <property type="evidence" value="ECO:0007669"/>
    <property type="project" value="UniProtKB-UniRule"/>
</dbReference>
<keyword evidence="9 10" id="KW-0961">Cell wall biogenesis/degradation</keyword>
<dbReference type="Pfam" id="PF02875">
    <property type="entry name" value="Mur_ligase_C"/>
    <property type="match status" value="1"/>
</dbReference>
<dbReference type="RefSeq" id="WP_142119687.1">
    <property type="nucleotide sequence ID" value="NZ_BAAASV010000001.1"/>
</dbReference>
<comment type="pathway">
    <text evidence="10 11">Cell wall biogenesis; peptidoglycan biosynthesis.</text>
</comment>
<keyword evidence="8 10" id="KW-0131">Cell cycle</keyword>
<keyword evidence="1 10" id="KW-0963">Cytoplasm</keyword>
<dbReference type="EC" id="6.3.2.10" evidence="10 11"/>
<evidence type="ECO:0000256" key="8">
    <source>
        <dbReference type="ARBA" id="ARBA00023306"/>
    </source>
</evidence>
<dbReference type="GO" id="GO:0008766">
    <property type="term" value="F:UDP-N-acetylmuramoylalanyl-D-glutamyl-2,6-diaminopimelate-D-alanyl-D-alanine ligase activity"/>
    <property type="evidence" value="ECO:0007669"/>
    <property type="project" value="RHEA"/>
</dbReference>
<organism evidence="15 16">
    <name type="scientific">Rarobacter faecitabidus</name>
    <dbReference type="NCBI Taxonomy" id="13243"/>
    <lineage>
        <taxon>Bacteria</taxon>
        <taxon>Bacillati</taxon>
        <taxon>Actinomycetota</taxon>
        <taxon>Actinomycetes</taxon>
        <taxon>Micrococcales</taxon>
        <taxon>Rarobacteraceae</taxon>
        <taxon>Rarobacter</taxon>
    </lineage>
</organism>
<evidence type="ECO:0000259" key="14">
    <source>
        <dbReference type="Pfam" id="PF08245"/>
    </source>
</evidence>
<evidence type="ECO:0000256" key="6">
    <source>
        <dbReference type="ARBA" id="ARBA00022960"/>
    </source>
</evidence>
<keyword evidence="16" id="KW-1185">Reference proteome</keyword>
<dbReference type="InterPro" id="IPR036565">
    <property type="entry name" value="Mur-like_cat_sf"/>
</dbReference>
<dbReference type="InterPro" id="IPR004101">
    <property type="entry name" value="Mur_ligase_C"/>
</dbReference>
<evidence type="ECO:0000259" key="12">
    <source>
        <dbReference type="Pfam" id="PF01225"/>
    </source>
</evidence>
<reference evidence="15 16" key="1">
    <citation type="submission" date="2019-06" db="EMBL/GenBank/DDBJ databases">
        <title>Sequencing the genomes of 1000 actinobacteria strains.</title>
        <authorList>
            <person name="Klenk H.-P."/>
        </authorList>
    </citation>
    <scope>NUCLEOTIDE SEQUENCE [LARGE SCALE GENOMIC DNA]</scope>
    <source>
        <strain evidence="15 16">DSM 4813</strain>
    </source>
</reference>
<keyword evidence="7 10" id="KW-0573">Peptidoglycan synthesis</keyword>
<keyword evidence="3 10" id="KW-0132">Cell division</keyword>
<dbReference type="AlphaFoldDB" id="A0A542ZW96"/>
<dbReference type="UniPathway" id="UPA00219"/>
<dbReference type="InterPro" id="IPR013221">
    <property type="entry name" value="Mur_ligase_cen"/>
</dbReference>
<evidence type="ECO:0000256" key="5">
    <source>
        <dbReference type="ARBA" id="ARBA00022840"/>
    </source>
</evidence>
<keyword evidence="2 10" id="KW-0436">Ligase</keyword>
<dbReference type="Gene3D" id="3.40.1390.10">
    <property type="entry name" value="MurE/MurF, N-terminal domain"/>
    <property type="match status" value="1"/>
</dbReference>
<dbReference type="GO" id="GO:0051301">
    <property type="term" value="P:cell division"/>
    <property type="evidence" value="ECO:0007669"/>
    <property type="project" value="UniProtKB-KW"/>
</dbReference>
<comment type="catalytic activity">
    <reaction evidence="10 11">
        <text>D-alanyl-D-alanine + UDP-N-acetyl-alpha-D-muramoyl-L-alanyl-gamma-D-glutamyl-meso-2,6-diaminopimelate + ATP = UDP-N-acetyl-alpha-D-muramoyl-L-alanyl-gamma-D-glutamyl-meso-2,6-diaminopimeloyl-D-alanyl-D-alanine + ADP + phosphate + H(+)</text>
        <dbReference type="Rhea" id="RHEA:28374"/>
        <dbReference type="ChEBI" id="CHEBI:15378"/>
        <dbReference type="ChEBI" id="CHEBI:30616"/>
        <dbReference type="ChEBI" id="CHEBI:43474"/>
        <dbReference type="ChEBI" id="CHEBI:57822"/>
        <dbReference type="ChEBI" id="CHEBI:61386"/>
        <dbReference type="ChEBI" id="CHEBI:83905"/>
        <dbReference type="ChEBI" id="CHEBI:456216"/>
        <dbReference type="EC" id="6.3.2.10"/>
    </reaction>
</comment>
<sequence length="467" mass="48064">MNNLSAATIAEFVGGSLRGTDATVTGPVVTDSREAIPGSLFVALKGSAADGHDFIDAAVANGAVAVIAEREAEGASTIVVPDALAALGALARAWLARLRDSGDIRVIAVTGSAGKTTTKDLLLQMLSSRGPTIAPVASFNNEVGLPLTVLRADESTRFLVLEMGANHLGELTYLTSIAPPDIAIVLMVGQAHVGEFGGIEAVAKAKAELVQGLRPGGTAILNADDLRVAAMADLADGPVVTFGNVRGTTLMARDVSIRPDGGADFNAYDARTELSAPVSLRLIGAHNVSNALAAIAAVGEVGIDVADAAALISDATAMSPHRMHVTTRADGVTVIDDSYNANPDSMKAALRTLAVIAGRKRRTVALLGEMLELGDASRAHHHDIGLLAVRLNISLTIVVGRGASSIFDGVTQEGSWGDEARFAETLDEAREILSAQLQPGDVVLIKSSHGAGLWQLADELATEGSFA</sequence>
<keyword evidence="6 10" id="KW-0133">Cell shape</keyword>
<evidence type="ECO:0000256" key="9">
    <source>
        <dbReference type="ARBA" id="ARBA00023316"/>
    </source>
</evidence>
<evidence type="ECO:0000256" key="10">
    <source>
        <dbReference type="HAMAP-Rule" id="MF_02019"/>
    </source>
</evidence>
<proteinExistence type="inferred from homology"/>
<accession>A0A542ZW96</accession>
<dbReference type="SUPFAM" id="SSF53623">
    <property type="entry name" value="MurD-like peptide ligases, catalytic domain"/>
    <property type="match status" value="1"/>
</dbReference>
<evidence type="ECO:0000256" key="11">
    <source>
        <dbReference type="RuleBase" id="RU004136"/>
    </source>
</evidence>
<evidence type="ECO:0000313" key="16">
    <source>
        <dbReference type="Proteomes" id="UP000315389"/>
    </source>
</evidence>
<evidence type="ECO:0000256" key="2">
    <source>
        <dbReference type="ARBA" id="ARBA00022598"/>
    </source>
</evidence>
<dbReference type="InterPro" id="IPR000713">
    <property type="entry name" value="Mur_ligase_N"/>
</dbReference>
<dbReference type="GO" id="GO:0047480">
    <property type="term" value="F:UDP-N-acetylmuramoyl-tripeptide-D-alanyl-D-alanine ligase activity"/>
    <property type="evidence" value="ECO:0007669"/>
    <property type="project" value="UniProtKB-UniRule"/>
</dbReference>
<dbReference type="GO" id="GO:0008360">
    <property type="term" value="P:regulation of cell shape"/>
    <property type="evidence" value="ECO:0007669"/>
    <property type="project" value="UniProtKB-KW"/>
</dbReference>
<comment type="caution">
    <text evidence="15">The sequence shown here is derived from an EMBL/GenBank/DDBJ whole genome shotgun (WGS) entry which is preliminary data.</text>
</comment>
<keyword evidence="4 10" id="KW-0547">Nucleotide-binding</keyword>
<dbReference type="Proteomes" id="UP000315389">
    <property type="component" value="Unassembled WGS sequence"/>
</dbReference>
<name>A0A542ZW96_RARFA</name>
<dbReference type="PANTHER" id="PTHR43024">
    <property type="entry name" value="UDP-N-ACETYLMURAMOYL-TRIPEPTIDE--D-ALANYL-D-ALANINE LIGASE"/>
    <property type="match status" value="1"/>
</dbReference>
<feature type="domain" description="Mur ligase N-terminal catalytic" evidence="12">
    <location>
        <begin position="29"/>
        <end position="91"/>
    </location>
</feature>
<dbReference type="InterPro" id="IPR005863">
    <property type="entry name" value="UDP-N-AcMur_synth"/>
</dbReference>
<evidence type="ECO:0000256" key="4">
    <source>
        <dbReference type="ARBA" id="ARBA00022741"/>
    </source>
</evidence>
<evidence type="ECO:0000259" key="13">
    <source>
        <dbReference type="Pfam" id="PF02875"/>
    </source>
</evidence>